<dbReference type="EMBL" id="JAVNWW010000003">
    <property type="protein sequence ID" value="MDU0808902.1"/>
    <property type="molecule type" value="Genomic_DNA"/>
</dbReference>
<name>A0ABU3TTB4_9BACT</name>
<evidence type="ECO:0000313" key="3">
    <source>
        <dbReference type="Proteomes" id="UP001249959"/>
    </source>
</evidence>
<dbReference type="Pfam" id="PF00535">
    <property type="entry name" value="Glycos_transf_2"/>
    <property type="match status" value="1"/>
</dbReference>
<dbReference type="InterPro" id="IPR001173">
    <property type="entry name" value="Glyco_trans_2-like"/>
</dbReference>
<dbReference type="PANTHER" id="PTHR43685:SF2">
    <property type="entry name" value="GLYCOSYLTRANSFERASE 2-LIKE DOMAIN-CONTAINING PROTEIN"/>
    <property type="match status" value="1"/>
</dbReference>
<gene>
    <name evidence="2" type="ORF">PQG45_07630</name>
</gene>
<dbReference type="EC" id="2.4.-.-" evidence="2"/>
<feature type="domain" description="Glycosyltransferase 2-like" evidence="1">
    <location>
        <begin position="6"/>
        <end position="126"/>
    </location>
</feature>
<evidence type="ECO:0000259" key="1">
    <source>
        <dbReference type="Pfam" id="PF00535"/>
    </source>
</evidence>
<keyword evidence="2" id="KW-0328">Glycosyltransferase</keyword>
<keyword evidence="3" id="KW-1185">Reference proteome</keyword>
<dbReference type="PANTHER" id="PTHR43685">
    <property type="entry name" value="GLYCOSYLTRANSFERASE"/>
    <property type="match status" value="1"/>
</dbReference>
<organism evidence="2 3">
    <name type="scientific">Aquirufa regiilacus</name>
    <dbReference type="NCBI Taxonomy" id="3024868"/>
    <lineage>
        <taxon>Bacteria</taxon>
        <taxon>Pseudomonadati</taxon>
        <taxon>Bacteroidota</taxon>
        <taxon>Cytophagia</taxon>
        <taxon>Cytophagales</taxon>
        <taxon>Flectobacillaceae</taxon>
        <taxon>Aquirufa</taxon>
    </lineage>
</organism>
<dbReference type="InterPro" id="IPR050834">
    <property type="entry name" value="Glycosyltransf_2"/>
</dbReference>
<comment type="caution">
    <text evidence="2">The sequence shown here is derived from an EMBL/GenBank/DDBJ whole genome shotgun (WGS) entry which is preliminary data.</text>
</comment>
<reference evidence="2 3" key="1">
    <citation type="submission" date="2023-09" db="EMBL/GenBank/DDBJ databases">
        <title>Aquirufa genomes.</title>
        <authorList>
            <person name="Pitt A."/>
        </authorList>
    </citation>
    <scope>NUCLEOTIDE SEQUENCE [LARGE SCALE GENOMIC DNA]</scope>
    <source>
        <strain evidence="2 3">LEOWEIH-7C</strain>
    </source>
</reference>
<dbReference type="GO" id="GO:0016757">
    <property type="term" value="F:glycosyltransferase activity"/>
    <property type="evidence" value="ECO:0007669"/>
    <property type="project" value="UniProtKB-KW"/>
</dbReference>
<dbReference type="Gene3D" id="3.90.550.10">
    <property type="entry name" value="Spore Coat Polysaccharide Biosynthesis Protein SpsA, Chain A"/>
    <property type="match status" value="1"/>
</dbReference>
<dbReference type="CDD" id="cd06433">
    <property type="entry name" value="GT_2_WfgS_like"/>
    <property type="match status" value="1"/>
</dbReference>
<dbReference type="Proteomes" id="UP001249959">
    <property type="component" value="Unassembled WGS sequence"/>
</dbReference>
<proteinExistence type="predicted"/>
<keyword evidence="2" id="KW-0808">Transferase</keyword>
<accession>A0ABU3TTB4</accession>
<evidence type="ECO:0000313" key="2">
    <source>
        <dbReference type="EMBL" id="MDU0808902.1"/>
    </source>
</evidence>
<protein>
    <submittedName>
        <fullName evidence="2">Glycosyltransferase family 2 protein</fullName>
        <ecNumber evidence="2">2.4.-.-</ecNumber>
    </submittedName>
</protein>
<dbReference type="InterPro" id="IPR029044">
    <property type="entry name" value="Nucleotide-diphossugar_trans"/>
</dbReference>
<sequence length="241" mass="27706">MKNLVSVIIVTLNADRTIYKAINSVKNQTYQNIELLIIDGLSKDSTLNVLKKFDNLFYISEKDKGIFDAMNKGIQYANGEWVYFLGADDELEPNAIETLIQNSEGYDIVYGNYTVVSPEGKETNLYALDYKVVRFKVFGNHQCLIMKRNVIVALDCFDITFKLAADFDLIQRAYLQNYKFKQIQACISKFSLGGVSSNNYSTSIEWWKICKKNNSVTFPILCLFYGLLRDFKNRIIYKISS</sequence>
<dbReference type="SUPFAM" id="SSF53448">
    <property type="entry name" value="Nucleotide-diphospho-sugar transferases"/>
    <property type="match status" value="1"/>
</dbReference>
<dbReference type="RefSeq" id="WP_316070609.1">
    <property type="nucleotide sequence ID" value="NZ_JAVNWW010000003.1"/>
</dbReference>